<evidence type="ECO:0000313" key="2">
    <source>
        <dbReference type="Proteomes" id="UP000217199"/>
    </source>
</evidence>
<comment type="caution">
    <text evidence="1">The sequence shown here is derived from an EMBL/GenBank/DDBJ whole genome shotgun (WGS) entry which is preliminary data.</text>
</comment>
<reference evidence="1 2" key="1">
    <citation type="journal article" date="2017" name="Mol. Ecol.">
        <title>Comparative and population genomic landscape of Phellinus noxius: A hypervariable fungus causing root rot in trees.</title>
        <authorList>
            <person name="Chung C.L."/>
            <person name="Lee T.J."/>
            <person name="Akiba M."/>
            <person name="Lee H.H."/>
            <person name="Kuo T.H."/>
            <person name="Liu D."/>
            <person name="Ke H.M."/>
            <person name="Yokoi T."/>
            <person name="Roa M.B."/>
            <person name="Lu M.J."/>
            <person name="Chang Y.Y."/>
            <person name="Ann P.J."/>
            <person name="Tsai J.N."/>
            <person name="Chen C.Y."/>
            <person name="Tzean S.S."/>
            <person name="Ota Y."/>
            <person name="Hattori T."/>
            <person name="Sahashi N."/>
            <person name="Liou R.F."/>
            <person name="Kikuchi T."/>
            <person name="Tsai I.J."/>
        </authorList>
    </citation>
    <scope>NUCLEOTIDE SEQUENCE [LARGE SCALE GENOMIC DNA]</scope>
    <source>
        <strain evidence="1 2">FFPRI411160</strain>
    </source>
</reference>
<protein>
    <submittedName>
        <fullName evidence="1">Uncharacterized protein</fullName>
    </submittedName>
</protein>
<keyword evidence="2" id="KW-1185">Reference proteome</keyword>
<proteinExistence type="predicted"/>
<dbReference type="OrthoDB" id="10559061at2759"/>
<evidence type="ECO:0000313" key="1">
    <source>
        <dbReference type="EMBL" id="PAV22528.1"/>
    </source>
</evidence>
<dbReference type="EMBL" id="NBII01000002">
    <property type="protein sequence ID" value="PAV22528.1"/>
    <property type="molecule type" value="Genomic_DNA"/>
</dbReference>
<organism evidence="1 2">
    <name type="scientific">Pyrrhoderma noxium</name>
    <dbReference type="NCBI Taxonomy" id="2282107"/>
    <lineage>
        <taxon>Eukaryota</taxon>
        <taxon>Fungi</taxon>
        <taxon>Dikarya</taxon>
        <taxon>Basidiomycota</taxon>
        <taxon>Agaricomycotina</taxon>
        <taxon>Agaricomycetes</taxon>
        <taxon>Hymenochaetales</taxon>
        <taxon>Hymenochaetaceae</taxon>
        <taxon>Pyrrhoderma</taxon>
    </lineage>
</organism>
<dbReference type="Proteomes" id="UP000217199">
    <property type="component" value="Unassembled WGS sequence"/>
</dbReference>
<dbReference type="InParanoid" id="A0A286USG7"/>
<name>A0A286USG7_9AGAM</name>
<gene>
    <name evidence="1" type="ORF">PNOK_0248500</name>
</gene>
<sequence length="111" mass="12181">MSGSTLDIDSSDSSLSHEDAELALGPRVVLVSLNDNNYDAEDAIKTVLETPANSGTTLTVPKNKVNDFNKAVKAHLVCQSRRVIEGSGWISFWYRNEPYMRPALSRSLSLP</sequence>
<dbReference type="AlphaFoldDB" id="A0A286USG7"/>
<accession>A0A286USG7</accession>